<dbReference type="EMBL" id="JAVDXU010000002">
    <property type="protein sequence ID" value="MDR7270104.1"/>
    <property type="molecule type" value="Genomic_DNA"/>
</dbReference>
<feature type="domain" description="UvrD-like helicase C-terminal" evidence="12">
    <location>
        <begin position="304"/>
        <end position="558"/>
    </location>
</feature>
<organism evidence="13 14">
    <name type="scientific">Roseateles saccharophilus</name>
    <name type="common">Pseudomonas saccharophila</name>
    <dbReference type="NCBI Taxonomy" id="304"/>
    <lineage>
        <taxon>Bacteria</taxon>
        <taxon>Pseudomonadati</taxon>
        <taxon>Pseudomonadota</taxon>
        <taxon>Betaproteobacteria</taxon>
        <taxon>Burkholderiales</taxon>
        <taxon>Sphaerotilaceae</taxon>
        <taxon>Roseateles</taxon>
    </lineage>
</organism>
<evidence type="ECO:0000256" key="2">
    <source>
        <dbReference type="ARBA" id="ARBA00022801"/>
    </source>
</evidence>
<dbReference type="Pfam" id="PF13361">
    <property type="entry name" value="UvrD_C"/>
    <property type="match status" value="1"/>
</dbReference>
<evidence type="ECO:0000259" key="11">
    <source>
        <dbReference type="PROSITE" id="PS51198"/>
    </source>
</evidence>
<evidence type="ECO:0000256" key="6">
    <source>
        <dbReference type="ARBA" id="ARBA00034617"/>
    </source>
</evidence>
<evidence type="ECO:0000256" key="10">
    <source>
        <dbReference type="PROSITE-ProRule" id="PRU00560"/>
    </source>
</evidence>
<keyword evidence="14" id="KW-1185">Reference proteome</keyword>
<dbReference type="Proteomes" id="UP001180453">
    <property type="component" value="Unassembled WGS sequence"/>
</dbReference>
<keyword evidence="1 10" id="KW-0547">Nucleotide-binding</keyword>
<dbReference type="InterPro" id="IPR014016">
    <property type="entry name" value="UvrD-like_ATP-bd"/>
</dbReference>
<dbReference type="Pfam" id="PF00580">
    <property type="entry name" value="UvrD-helicase"/>
    <property type="match status" value="1"/>
</dbReference>
<evidence type="ECO:0000313" key="14">
    <source>
        <dbReference type="Proteomes" id="UP001180453"/>
    </source>
</evidence>
<proteinExistence type="predicted"/>
<dbReference type="InterPro" id="IPR014017">
    <property type="entry name" value="DNA_helicase_UvrD-like_C"/>
</dbReference>
<dbReference type="PROSITE" id="PS51217">
    <property type="entry name" value="UVRD_HELICASE_CTER"/>
    <property type="match status" value="1"/>
</dbReference>
<evidence type="ECO:0000256" key="1">
    <source>
        <dbReference type="ARBA" id="ARBA00022741"/>
    </source>
</evidence>
<feature type="binding site" evidence="10">
    <location>
        <begin position="37"/>
        <end position="44"/>
    </location>
    <ligand>
        <name>ATP</name>
        <dbReference type="ChEBI" id="CHEBI:30616"/>
    </ligand>
</feature>
<keyword evidence="4 10" id="KW-0067">ATP-binding</keyword>
<evidence type="ECO:0000256" key="8">
    <source>
        <dbReference type="ARBA" id="ARBA00034923"/>
    </source>
</evidence>
<dbReference type="RefSeq" id="WP_310265659.1">
    <property type="nucleotide sequence ID" value="NZ_JAVDXU010000002.1"/>
</dbReference>
<dbReference type="Gene3D" id="1.10.486.10">
    <property type="entry name" value="PCRA, domain 4"/>
    <property type="match status" value="1"/>
</dbReference>
<dbReference type="EC" id="5.6.2.4" evidence="7"/>
<comment type="caution">
    <text evidence="13">The sequence shown here is derived from an EMBL/GenBank/DDBJ whole genome shotgun (WGS) entry which is preliminary data.</text>
</comment>
<name>A0ABU1YMN7_ROSSA</name>
<dbReference type="InterPro" id="IPR000212">
    <property type="entry name" value="DNA_helicase_UvrD/REP"/>
</dbReference>
<evidence type="ECO:0000256" key="7">
    <source>
        <dbReference type="ARBA" id="ARBA00034808"/>
    </source>
</evidence>
<keyword evidence="5" id="KW-0413">Isomerase</keyword>
<evidence type="ECO:0000313" key="13">
    <source>
        <dbReference type="EMBL" id="MDR7270104.1"/>
    </source>
</evidence>
<feature type="domain" description="UvrD-like helicase ATP-binding" evidence="11">
    <location>
        <begin position="16"/>
        <end position="303"/>
    </location>
</feature>
<accession>A0ABU1YMN7</accession>
<dbReference type="Gene3D" id="3.40.50.300">
    <property type="entry name" value="P-loop containing nucleotide triphosphate hydrolases"/>
    <property type="match status" value="2"/>
</dbReference>
<dbReference type="SUPFAM" id="SSF52540">
    <property type="entry name" value="P-loop containing nucleoside triphosphate hydrolases"/>
    <property type="match status" value="1"/>
</dbReference>
<keyword evidence="2 10" id="KW-0378">Hydrolase</keyword>
<reference evidence="13 14" key="1">
    <citation type="submission" date="2023-07" db="EMBL/GenBank/DDBJ databases">
        <title>Sorghum-associated microbial communities from plants grown in Nebraska, USA.</title>
        <authorList>
            <person name="Schachtman D."/>
        </authorList>
    </citation>
    <scope>NUCLEOTIDE SEQUENCE [LARGE SCALE GENOMIC DNA]</scope>
    <source>
        <strain evidence="13 14">BE314</strain>
    </source>
</reference>
<evidence type="ECO:0000256" key="3">
    <source>
        <dbReference type="ARBA" id="ARBA00022806"/>
    </source>
</evidence>
<evidence type="ECO:0000256" key="4">
    <source>
        <dbReference type="ARBA" id="ARBA00022840"/>
    </source>
</evidence>
<evidence type="ECO:0000259" key="12">
    <source>
        <dbReference type="PROSITE" id="PS51217"/>
    </source>
</evidence>
<dbReference type="InterPro" id="IPR027417">
    <property type="entry name" value="P-loop_NTPase"/>
</dbReference>
<evidence type="ECO:0000256" key="5">
    <source>
        <dbReference type="ARBA" id="ARBA00023235"/>
    </source>
</evidence>
<protein>
    <recommendedName>
        <fullName evidence="7">DNA 3'-5' helicase</fullName>
        <ecNumber evidence="7">5.6.2.4</ecNumber>
    </recommendedName>
    <alternativeName>
        <fullName evidence="8">DNA 3'-5' helicase II</fullName>
    </alternativeName>
</protein>
<comment type="catalytic activity">
    <reaction evidence="9">
        <text>ATP + H2O = ADP + phosphate + H(+)</text>
        <dbReference type="Rhea" id="RHEA:13065"/>
        <dbReference type="ChEBI" id="CHEBI:15377"/>
        <dbReference type="ChEBI" id="CHEBI:15378"/>
        <dbReference type="ChEBI" id="CHEBI:30616"/>
        <dbReference type="ChEBI" id="CHEBI:43474"/>
        <dbReference type="ChEBI" id="CHEBI:456216"/>
        <dbReference type="EC" id="5.6.2.4"/>
    </reaction>
</comment>
<dbReference type="GO" id="GO:0004386">
    <property type="term" value="F:helicase activity"/>
    <property type="evidence" value="ECO:0007669"/>
    <property type="project" value="UniProtKB-KW"/>
</dbReference>
<comment type="catalytic activity">
    <reaction evidence="6">
        <text>Couples ATP hydrolysis with the unwinding of duplex DNA by translocating in the 3'-5' direction.</text>
        <dbReference type="EC" id="5.6.2.4"/>
    </reaction>
</comment>
<dbReference type="PANTHER" id="PTHR11070:SF2">
    <property type="entry name" value="ATP-DEPENDENT DNA HELICASE SRS2"/>
    <property type="match status" value="1"/>
</dbReference>
<dbReference type="PROSITE" id="PS51198">
    <property type="entry name" value="UVRD_HELICASE_ATP_BIND"/>
    <property type="match status" value="1"/>
</dbReference>
<evidence type="ECO:0000256" key="9">
    <source>
        <dbReference type="ARBA" id="ARBA00048988"/>
    </source>
</evidence>
<dbReference type="PANTHER" id="PTHR11070">
    <property type="entry name" value="UVRD / RECB / PCRA DNA HELICASE FAMILY MEMBER"/>
    <property type="match status" value="1"/>
</dbReference>
<keyword evidence="3 10" id="KW-0347">Helicase</keyword>
<gene>
    <name evidence="13" type="ORF">J2X20_002762</name>
</gene>
<sequence length="631" mass="70750">MTWQPVAPEAWRPRGIPDLEPNAWTALRRQASTLVVAGPGAGKSEFLAQRAAYLLEAGLCQGPKQILAISFKTDAAANLAARVRKRCPPELSSRFTSLTFDAFTKSLVDRFLSVIPQIWRPTRPYDIAFPTRRMFEDALNEIRDQAPTALQAGIAALAPEWFETFNVGGLRLPIEMPDGAVTPEQFAVYHWLQRQLRGARASKLSFVTLNRLAELIVRGNQKIARALRMTYPFVFVDEFQDTTFAQYDFLLSAFGHGATTVTAVGDHKQRIMGWAGARQDAFERFEADFGAQRVNLLFNFRSSPELVRVQHFVAQALDPHSPLIQSQAPGQLDRDVVQVWRSRSTIVEQQRLAEWIAADMAARRKQPRDYVLLVRQRADQFEEELQPAFAALGLSLRNESRAVGRTNVQDLMVDDAASVALCALRLATGQRSAAAWSTLSGAVYAVRGAEEDDELLRARADRDLQQFLGELGRDIRDQVPSTELAEEISRRIFEFLGVPALKAAFSAYTRNDLLEVMMEAFSLHLQQSACEAGSWPACIDRFVGAHDIPMMTVHKSKGLEYDTVFFVGLDDRSWWAHTPGNPEGIATFFVALSRAKQRAVFLFCEHRGARQRISELYEMLTRAGVEETVVD</sequence>